<feature type="transmembrane region" description="Helical" evidence="1">
    <location>
        <begin position="187"/>
        <end position="209"/>
    </location>
</feature>
<dbReference type="PROSITE" id="PS51257">
    <property type="entry name" value="PROKAR_LIPOPROTEIN"/>
    <property type="match status" value="1"/>
</dbReference>
<evidence type="ECO:0000256" key="2">
    <source>
        <dbReference type="SAM" id="SignalP"/>
    </source>
</evidence>
<evidence type="ECO:0000313" key="4">
    <source>
        <dbReference type="Proteomes" id="UP000019365"/>
    </source>
</evidence>
<sequence length="302" mass="35361">MKKSRYFFCIFPLLAIILLCSCHAQYILTVTVNTADMSDKLVDMLIPMDKDDPCYDRIVYSSRYFPDKDTESIRQTEIAQYSKDGYRSMLVHYGLSYYEITQNANSSDVKFYLNGKREYRELCDKYKSFKIAVTDKEGRIICVSDEYKLSPKMRVYAEEINYDIDNNIVSAEYTYNRSVIMWATEEFSSLAMLPMAVFSPVFFFVFLFLRLTRRKDFPDPLHSIIFAMFTIPVILYLWTRLDYAFRTGAPLTEVWNDLCCEHNGNQFTAVLFLLPIVIFTAVLVWSLIHTFRSDGSRNSTDQ</sequence>
<feature type="transmembrane region" description="Helical" evidence="1">
    <location>
        <begin position="221"/>
        <end position="238"/>
    </location>
</feature>
<accession>W7V3N4</accession>
<protein>
    <submittedName>
        <fullName evidence="3">Uncharacterized protein</fullName>
    </submittedName>
</protein>
<keyword evidence="1" id="KW-0472">Membrane</keyword>
<evidence type="ECO:0000256" key="1">
    <source>
        <dbReference type="SAM" id="Phobius"/>
    </source>
</evidence>
<evidence type="ECO:0000313" key="3">
    <source>
        <dbReference type="EMBL" id="EWM55277.1"/>
    </source>
</evidence>
<keyword evidence="1" id="KW-0812">Transmembrane</keyword>
<proteinExistence type="predicted"/>
<feature type="chain" id="PRO_5004901969" evidence="2">
    <location>
        <begin position="25"/>
        <end position="302"/>
    </location>
</feature>
<keyword evidence="4" id="KW-1185">Reference proteome</keyword>
<reference evidence="3 4" key="1">
    <citation type="journal article" date="2014" name="PLoS ONE">
        <title>Rumen cellulosomics: divergent fiber-degrading strategies revealed by comparative genome-wide analysis of six ruminococcal strains.</title>
        <authorList>
            <person name="Dassa B."/>
            <person name="Borovok I."/>
            <person name="Ruimy-Israeli V."/>
            <person name="Lamed R."/>
            <person name="Flint H.J."/>
            <person name="Duncan S.H."/>
            <person name="Henrissat B."/>
            <person name="Coutinho P."/>
            <person name="Morrison M."/>
            <person name="Mosoni P."/>
            <person name="Yeoman C.J."/>
            <person name="White B.A."/>
            <person name="Bayer E.A."/>
        </authorList>
    </citation>
    <scope>NUCLEOTIDE SEQUENCE [LARGE SCALE GENOMIC DNA]</scope>
    <source>
        <strain evidence="3 4">007c</strain>
    </source>
</reference>
<comment type="caution">
    <text evidence="3">The sequence shown here is derived from an EMBL/GenBank/DDBJ whole genome shotgun (WGS) entry which is preliminary data.</text>
</comment>
<feature type="signal peptide" evidence="2">
    <location>
        <begin position="1"/>
        <end position="24"/>
    </location>
</feature>
<keyword evidence="1" id="KW-1133">Transmembrane helix</keyword>
<dbReference type="Proteomes" id="UP000019365">
    <property type="component" value="Unassembled WGS sequence"/>
</dbReference>
<dbReference type="PATRIC" id="fig|1341157.4.peg.92"/>
<organism evidence="3 4">
    <name type="scientific">Ruminococcus flavefaciens 007c</name>
    <dbReference type="NCBI Taxonomy" id="1341157"/>
    <lineage>
        <taxon>Bacteria</taxon>
        <taxon>Bacillati</taxon>
        <taxon>Bacillota</taxon>
        <taxon>Clostridia</taxon>
        <taxon>Eubacteriales</taxon>
        <taxon>Oscillospiraceae</taxon>
        <taxon>Ruminococcus</taxon>
    </lineage>
</organism>
<dbReference type="AlphaFoldDB" id="W7V3N4"/>
<dbReference type="RefSeq" id="WP_037296401.1">
    <property type="nucleotide sequence ID" value="NZ_ATAX01000003.1"/>
</dbReference>
<dbReference type="EMBL" id="ATAX01000003">
    <property type="protein sequence ID" value="EWM55277.1"/>
    <property type="molecule type" value="Genomic_DNA"/>
</dbReference>
<name>W7V3N4_RUMFL</name>
<gene>
    <name evidence="3" type="ORF">RF007C_04795</name>
</gene>
<keyword evidence="2" id="KW-0732">Signal</keyword>
<feature type="transmembrane region" description="Helical" evidence="1">
    <location>
        <begin position="267"/>
        <end position="288"/>
    </location>
</feature>